<dbReference type="AlphaFoldDB" id="A0A0F8YAA3"/>
<protein>
    <submittedName>
        <fullName evidence="2">Uncharacterized protein</fullName>
    </submittedName>
</protein>
<accession>A0A0F8YAA3</accession>
<evidence type="ECO:0000256" key="1">
    <source>
        <dbReference type="SAM" id="MobiDB-lite"/>
    </source>
</evidence>
<sequence>FNYEPIGKRYREIAIVKDNSLPEGNANAYHLFSPLIRTEVRALKVAEAILGNLNRYQGMLDGDGIPRTTEVLLSFDDELSDFSSRLKMLSKEWEASNQNHPEANLDGFVPPAGT</sequence>
<feature type="region of interest" description="Disordered" evidence="1">
    <location>
        <begin position="95"/>
        <end position="114"/>
    </location>
</feature>
<dbReference type="EMBL" id="LAZR01067724">
    <property type="protein sequence ID" value="KKK51014.1"/>
    <property type="molecule type" value="Genomic_DNA"/>
</dbReference>
<feature type="non-terminal residue" evidence="2">
    <location>
        <position position="1"/>
    </location>
</feature>
<gene>
    <name evidence="2" type="ORF">LCGC14_3119220</name>
</gene>
<name>A0A0F8YAA3_9ZZZZ</name>
<reference evidence="2" key="1">
    <citation type="journal article" date="2015" name="Nature">
        <title>Complex archaea that bridge the gap between prokaryotes and eukaryotes.</title>
        <authorList>
            <person name="Spang A."/>
            <person name="Saw J.H."/>
            <person name="Jorgensen S.L."/>
            <person name="Zaremba-Niedzwiedzka K."/>
            <person name="Martijn J."/>
            <person name="Lind A.E."/>
            <person name="van Eijk R."/>
            <person name="Schleper C."/>
            <person name="Guy L."/>
            <person name="Ettema T.J."/>
        </authorList>
    </citation>
    <scope>NUCLEOTIDE SEQUENCE</scope>
</reference>
<evidence type="ECO:0000313" key="2">
    <source>
        <dbReference type="EMBL" id="KKK51014.1"/>
    </source>
</evidence>
<organism evidence="2">
    <name type="scientific">marine sediment metagenome</name>
    <dbReference type="NCBI Taxonomy" id="412755"/>
    <lineage>
        <taxon>unclassified sequences</taxon>
        <taxon>metagenomes</taxon>
        <taxon>ecological metagenomes</taxon>
    </lineage>
</organism>
<comment type="caution">
    <text evidence="2">The sequence shown here is derived from an EMBL/GenBank/DDBJ whole genome shotgun (WGS) entry which is preliminary data.</text>
</comment>
<proteinExistence type="predicted"/>